<dbReference type="Gene3D" id="3.90.550.10">
    <property type="entry name" value="Spore Coat Polysaccharide Biosynthesis Protein SpsA, Chain A"/>
    <property type="match status" value="1"/>
</dbReference>
<dbReference type="InterPro" id="IPR018294">
    <property type="entry name" value="ISPD_synthase_CS"/>
</dbReference>
<feature type="site" description="Positions MEP for the nucleophilic attack" evidence="7">
    <location>
        <position position="206"/>
    </location>
</feature>
<name>A0ABQ6A9A4_9PROT</name>
<dbReference type="InterPro" id="IPR001228">
    <property type="entry name" value="IspD"/>
</dbReference>
<comment type="similarity">
    <text evidence="3 7">Belongs to the IspD/TarI cytidylyltransferase family. IspD subfamily.</text>
</comment>
<dbReference type="HAMAP" id="MF_00108">
    <property type="entry name" value="IspD"/>
    <property type="match status" value="1"/>
</dbReference>
<evidence type="ECO:0000256" key="6">
    <source>
        <dbReference type="ARBA" id="ARBA00023229"/>
    </source>
</evidence>
<comment type="catalytic activity">
    <reaction evidence="1 7">
        <text>2-C-methyl-D-erythritol 4-phosphate + CTP + H(+) = 4-CDP-2-C-methyl-D-erythritol + diphosphate</text>
        <dbReference type="Rhea" id="RHEA:13429"/>
        <dbReference type="ChEBI" id="CHEBI:15378"/>
        <dbReference type="ChEBI" id="CHEBI:33019"/>
        <dbReference type="ChEBI" id="CHEBI:37563"/>
        <dbReference type="ChEBI" id="CHEBI:57823"/>
        <dbReference type="ChEBI" id="CHEBI:58262"/>
        <dbReference type="EC" id="2.7.7.60"/>
    </reaction>
</comment>
<evidence type="ECO:0000256" key="4">
    <source>
        <dbReference type="ARBA" id="ARBA00022679"/>
    </source>
</evidence>
<dbReference type="InterPro" id="IPR029044">
    <property type="entry name" value="Nucleotide-diphossugar_trans"/>
</dbReference>
<feature type="site" description="Transition state stabilizer" evidence="7">
    <location>
        <position position="14"/>
    </location>
</feature>
<evidence type="ECO:0000313" key="8">
    <source>
        <dbReference type="EMBL" id="GLR68486.1"/>
    </source>
</evidence>
<comment type="function">
    <text evidence="7">Catalyzes the formation of 4-diphosphocytidyl-2-C-methyl-D-erythritol from CTP and 2-C-methyl-D-erythritol 4-phosphate (MEP).</text>
</comment>
<accession>A0ABQ6A9A4</accession>
<gene>
    <name evidence="7" type="primary">ispD</name>
    <name evidence="8" type="ORF">GCM10010909_31670</name>
</gene>
<protein>
    <recommendedName>
        <fullName evidence="7">2-C-methyl-D-erythritol 4-phosphate cytidylyltransferase</fullName>
        <ecNumber evidence="7">2.7.7.60</ecNumber>
    </recommendedName>
    <alternativeName>
        <fullName evidence="7">4-diphosphocytidyl-2C-methyl-D-erythritol synthase</fullName>
    </alternativeName>
    <alternativeName>
        <fullName evidence="7">MEP cytidylyltransferase</fullName>
        <shortName evidence="7">MCT</shortName>
    </alternativeName>
</protein>
<dbReference type="SUPFAM" id="SSF53448">
    <property type="entry name" value="Nucleotide-diphospho-sugar transferases"/>
    <property type="match status" value="1"/>
</dbReference>
<evidence type="ECO:0000256" key="5">
    <source>
        <dbReference type="ARBA" id="ARBA00022695"/>
    </source>
</evidence>
<dbReference type="CDD" id="cd02516">
    <property type="entry name" value="CDP-ME_synthetase"/>
    <property type="match status" value="1"/>
</dbReference>
<evidence type="ECO:0000313" key="9">
    <source>
        <dbReference type="Proteomes" id="UP001156641"/>
    </source>
</evidence>
<reference evidence="9" key="1">
    <citation type="journal article" date="2019" name="Int. J. Syst. Evol. Microbiol.">
        <title>The Global Catalogue of Microorganisms (GCM) 10K type strain sequencing project: providing services to taxonomists for standard genome sequencing and annotation.</title>
        <authorList>
            <consortium name="The Broad Institute Genomics Platform"/>
            <consortium name="The Broad Institute Genome Sequencing Center for Infectious Disease"/>
            <person name="Wu L."/>
            <person name="Ma J."/>
        </authorList>
    </citation>
    <scope>NUCLEOTIDE SEQUENCE [LARGE SCALE GENOMIC DNA]</scope>
    <source>
        <strain evidence="9">NBRC 112502</strain>
    </source>
</reference>
<evidence type="ECO:0000256" key="3">
    <source>
        <dbReference type="ARBA" id="ARBA00009789"/>
    </source>
</evidence>
<dbReference type="PANTHER" id="PTHR32125">
    <property type="entry name" value="2-C-METHYL-D-ERYTHRITOL 4-PHOSPHATE CYTIDYLYLTRANSFERASE, CHLOROPLASTIC"/>
    <property type="match status" value="1"/>
</dbReference>
<dbReference type="EMBL" id="BSOS01000090">
    <property type="protein sequence ID" value="GLR68486.1"/>
    <property type="molecule type" value="Genomic_DNA"/>
</dbReference>
<comment type="caution">
    <text evidence="8">The sequence shown here is derived from an EMBL/GenBank/DDBJ whole genome shotgun (WGS) entry which is preliminary data.</text>
</comment>
<dbReference type="PANTHER" id="PTHR32125:SF4">
    <property type="entry name" value="2-C-METHYL-D-ERYTHRITOL 4-PHOSPHATE CYTIDYLYLTRANSFERASE, CHLOROPLASTIC"/>
    <property type="match status" value="1"/>
</dbReference>
<proteinExistence type="inferred from homology"/>
<evidence type="ECO:0000256" key="2">
    <source>
        <dbReference type="ARBA" id="ARBA00004787"/>
    </source>
</evidence>
<dbReference type="PROSITE" id="PS01295">
    <property type="entry name" value="ISPD"/>
    <property type="match status" value="1"/>
</dbReference>
<keyword evidence="5 7" id="KW-0548">Nucleotidyltransferase</keyword>
<organism evidence="8 9">
    <name type="scientific">Acidocella aquatica</name>
    <dbReference type="NCBI Taxonomy" id="1922313"/>
    <lineage>
        <taxon>Bacteria</taxon>
        <taxon>Pseudomonadati</taxon>
        <taxon>Pseudomonadota</taxon>
        <taxon>Alphaproteobacteria</taxon>
        <taxon>Acetobacterales</taxon>
        <taxon>Acidocellaceae</taxon>
        <taxon>Acidocella</taxon>
    </lineage>
</organism>
<keyword evidence="9" id="KW-1185">Reference proteome</keyword>
<dbReference type="RefSeq" id="WP_284259330.1">
    <property type="nucleotide sequence ID" value="NZ_BSOS01000090.1"/>
</dbReference>
<keyword evidence="6 7" id="KW-0414">Isoprene biosynthesis</keyword>
<dbReference type="InterPro" id="IPR050088">
    <property type="entry name" value="IspD/TarI_cytidylyltransf_bact"/>
</dbReference>
<evidence type="ECO:0000256" key="1">
    <source>
        <dbReference type="ARBA" id="ARBA00001282"/>
    </source>
</evidence>
<dbReference type="Proteomes" id="UP001156641">
    <property type="component" value="Unassembled WGS sequence"/>
</dbReference>
<sequence>MNIAIIVAAGRGYRLGGPLPKQYLPLAGQPILRHTIQALASHPRIGAVQVLIHPDDSALYAAATAGLSILPPLLGGAARQDSVRLGLEGVAGLNPAKVLIHDAVRPFITHTTISAVLEALERSPCALAGVPLADTLKRVENGRVTATVDRANLYRAQTPQGFGYAAILAAHRQVQGLGIEFTDDCMIAEHLGMPVEMVLGSEDNFKITTAQDLQRAEIFLKTKLQEGATP</sequence>
<dbReference type="EC" id="2.7.7.60" evidence="7"/>
<comment type="pathway">
    <text evidence="2 7">Isoprenoid biosynthesis; isopentenyl diphosphate biosynthesis via DXP pathway; isopentenyl diphosphate from 1-deoxy-D-xylulose 5-phosphate: step 2/6.</text>
</comment>
<feature type="site" description="Positions MEP for the nucleophilic attack" evidence="7">
    <location>
        <position position="150"/>
    </location>
</feature>
<dbReference type="InterPro" id="IPR034683">
    <property type="entry name" value="IspD/TarI"/>
</dbReference>
<dbReference type="NCBIfam" id="TIGR00453">
    <property type="entry name" value="ispD"/>
    <property type="match status" value="1"/>
</dbReference>
<dbReference type="Pfam" id="PF01128">
    <property type="entry name" value="IspD"/>
    <property type="match status" value="1"/>
</dbReference>
<feature type="site" description="Transition state stabilizer" evidence="7">
    <location>
        <position position="21"/>
    </location>
</feature>
<keyword evidence="4 7" id="KW-0808">Transferase</keyword>
<evidence type="ECO:0000256" key="7">
    <source>
        <dbReference type="HAMAP-Rule" id="MF_00108"/>
    </source>
</evidence>